<dbReference type="OrthoDB" id="3657335at2"/>
<keyword evidence="6" id="KW-1185">Reference proteome</keyword>
<dbReference type="PRINTS" id="PR00722">
    <property type="entry name" value="CHYMOTRYPSIN"/>
</dbReference>
<dbReference type="Gene3D" id="2.40.10.10">
    <property type="entry name" value="Trypsin-like serine proteases"/>
    <property type="match status" value="1"/>
</dbReference>
<proteinExistence type="inferred from homology"/>
<dbReference type="CDD" id="cd00190">
    <property type="entry name" value="Tryp_SPc"/>
    <property type="match status" value="1"/>
</dbReference>
<dbReference type="SUPFAM" id="SSF50494">
    <property type="entry name" value="Trypsin-like serine proteases"/>
    <property type="match status" value="1"/>
</dbReference>
<comment type="similarity">
    <text evidence="1">Belongs to the peptidase S1 family.</text>
</comment>
<protein>
    <submittedName>
        <fullName evidence="5">Peptidase S1 and S6 chymotrypsin/Hap</fullName>
    </submittedName>
</protein>
<dbReference type="eggNOG" id="COG5640">
    <property type="taxonomic scope" value="Bacteria"/>
</dbReference>
<evidence type="ECO:0000313" key="6">
    <source>
        <dbReference type="Proteomes" id="UP000000844"/>
    </source>
</evidence>
<dbReference type="AlphaFoldDB" id="D3QBJ9"/>
<dbReference type="Proteomes" id="UP000000844">
    <property type="component" value="Chromosome"/>
</dbReference>
<reference evidence="5 6" key="1">
    <citation type="journal article" date="2009" name="Stand. Genomic Sci.">
        <title>Complete genome sequence of Stackebrandtia nassauensis type strain (LLR-40K-21).</title>
        <authorList>
            <person name="Munk C."/>
            <person name="Lapidus A."/>
            <person name="Copeland A."/>
            <person name="Jando M."/>
            <person name="Mayilraj S."/>
            <person name="Glavina Del Rio T."/>
            <person name="Nolan M."/>
            <person name="Chen F."/>
            <person name="Lucas S."/>
            <person name="Tice H."/>
            <person name="Cheng J.F."/>
            <person name="Han C."/>
            <person name="Detter J.C."/>
            <person name="Bruce D."/>
            <person name="Goodwin L."/>
            <person name="Chain P."/>
            <person name="Pitluck S."/>
            <person name="Goker M."/>
            <person name="Ovchinikova G."/>
            <person name="Pati A."/>
            <person name="Ivanova N."/>
            <person name="Mavromatis K."/>
            <person name="Chen A."/>
            <person name="Palaniappan K."/>
            <person name="Land M."/>
            <person name="Hauser L."/>
            <person name="Chang Y.J."/>
            <person name="Jeffries C.D."/>
            <person name="Bristow J."/>
            <person name="Eisen J.A."/>
            <person name="Markowitz V."/>
            <person name="Hugenholtz P."/>
            <person name="Kyrpides N.C."/>
            <person name="Klenk H.P."/>
        </authorList>
    </citation>
    <scope>NUCLEOTIDE SEQUENCE [LARGE SCALE GENOMIC DNA]</scope>
    <source>
        <strain evidence="6">DSM 44728 / CIP 108903 / NRRL B-16338 / NBRC 102104 / LLR-40K-21</strain>
    </source>
</reference>
<dbReference type="MEROPS" id="S01.121"/>
<dbReference type="InterPro" id="IPR050430">
    <property type="entry name" value="Peptidase_S1"/>
</dbReference>
<gene>
    <name evidence="5" type="ordered locus">Snas_3211</name>
</gene>
<dbReference type="KEGG" id="sna:Snas_3211"/>
<dbReference type="Pfam" id="PF00089">
    <property type="entry name" value="Trypsin"/>
    <property type="match status" value="1"/>
</dbReference>
<evidence type="ECO:0000259" key="4">
    <source>
        <dbReference type="PROSITE" id="PS50240"/>
    </source>
</evidence>
<keyword evidence="3" id="KW-0732">Signal</keyword>
<name>D3QBJ9_STANL</name>
<evidence type="ECO:0000256" key="1">
    <source>
        <dbReference type="ARBA" id="ARBA00007664"/>
    </source>
</evidence>
<dbReference type="GO" id="GO:0004252">
    <property type="term" value="F:serine-type endopeptidase activity"/>
    <property type="evidence" value="ECO:0007669"/>
    <property type="project" value="InterPro"/>
</dbReference>
<dbReference type="EMBL" id="CP001778">
    <property type="protein sequence ID" value="ADD42881.1"/>
    <property type="molecule type" value="Genomic_DNA"/>
</dbReference>
<keyword evidence="2" id="KW-1015">Disulfide bond</keyword>
<dbReference type="PANTHER" id="PTHR24276:SF98">
    <property type="entry name" value="FI18310P1-RELATED"/>
    <property type="match status" value="1"/>
</dbReference>
<dbReference type="InterPro" id="IPR009003">
    <property type="entry name" value="Peptidase_S1_PA"/>
</dbReference>
<dbReference type="HOGENOM" id="CLU_006842_7_5_11"/>
<dbReference type="STRING" id="446470.Snas_3211"/>
<dbReference type="PROSITE" id="PS50240">
    <property type="entry name" value="TRYPSIN_DOM"/>
    <property type="match status" value="1"/>
</dbReference>
<dbReference type="InterPro" id="IPR001314">
    <property type="entry name" value="Peptidase_S1A"/>
</dbReference>
<accession>D3QBJ9</accession>
<dbReference type="GO" id="GO:0006508">
    <property type="term" value="P:proteolysis"/>
    <property type="evidence" value="ECO:0007669"/>
    <property type="project" value="InterPro"/>
</dbReference>
<dbReference type="InterPro" id="IPR001254">
    <property type="entry name" value="Trypsin_dom"/>
</dbReference>
<dbReference type="SMART" id="SM00020">
    <property type="entry name" value="Tryp_SPc"/>
    <property type="match status" value="1"/>
</dbReference>
<sequence>MRKRLIYSGLAVVAAAAVAVGGVGFAANADDGVDASDSQTKIIGGVDADQDYSFMASMQGSDGSHRCGASLISPEWLIIAAHCVEGEDPSGYQFRLNTKTVSDGGEVVKPTEFVVHPDYSGGVDDLALVKLEAAAESAPVKLGSEASPGTKSRILGWGATNPDGSGAPETLQQLDTAVVESSKCTEIGEKDLCTDNPNGDSGACYGDSGGPQIVDDGSGGWVLIGATSRSGNGDPTCATGPSIYTNVTAYTDWINETTGA</sequence>
<feature type="signal peptide" evidence="3">
    <location>
        <begin position="1"/>
        <end position="29"/>
    </location>
</feature>
<dbReference type="PANTHER" id="PTHR24276">
    <property type="entry name" value="POLYSERASE-RELATED"/>
    <property type="match status" value="1"/>
</dbReference>
<evidence type="ECO:0000256" key="2">
    <source>
        <dbReference type="ARBA" id="ARBA00023157"/>
    </source>
</evidence>
<dbReference type="RefSeq" id="WP_013018452.1">
    <property type="nucleotide sequence ID" value="NC_013947.1"/>
</dbReference>
<evidence type="ECO:0000313" key="5">
    <source>
        <dbReference type="EMBL" id="ADD42881.1"/>
    </source>
</evidence>
<organism evidence="5 6">
    <name type="scientific">Stackebrandtia nassauensis (strain DSM 44728 / CIP 108903 / NRRL B-16338 / NBRC 102104 / LLR-40K-21)</name>
    <dbReference type="NCBI Taxonomy" id="446470"/>
    <lineage>
        <taxon>Bacteria</taxon>
        <taxon>Bacillati</taxon>
        <taxon>Actinomycetota</taxon>
        <taxon>Actinomycetes</taxon>
        <taxon>Glycomycetales</taxon>
        <taxon>Glycomycetaceae</taxon>
        <taxon>Stackebrandtia</taxon>
    </lineage>
</organism>
<feature type="domain" description="Peptidase S1" evidence="4">
    <location>
        <begin position="42"/>
        <end position="259"/>
    </location>
</feature>
<feature type="chain" id="PRO_5039130562" evidence="3">
    <location>
        <begin position="30"/>
        <end position="260"/>
    </location>
</feature>
<evidence type="ECO:0000256" key="3">
    <source>
        <dbReference type="SAM" id="SignalP"/>
    </source>
</evidence>
<dbReference type="InterPro" id="IPR043504">
    <property type="entry name" value="Peptidase_S1_PA_chymotrypsin"/>
</dbReference>